<feature type="non-terminal residue" evidence="6">
    <location>
        <position position="1"/>
    </location>
</feature>
<dbReference type="Pfam" id="PF19292">
    <property type="entry name" value="KPBB_C"/>
    <property type="match status" value="1"/>
</dbReference>
<dbReference type="InterPro" id="IPR011613">
    <property type="entry name" value="GH15-like"/>
</dbReference>
<sequence length="589" mass="66896">KIKAGYTNGVRVQMGKLEDFINTSCVTSLDFVFREDDDEDPEDKLMELLQSSSDFNQMSNFLSYQNIDYRYQKRYRIKKLAQIRGAVKRSYSYSHHASDSTIAQNILNSNPADDQDDQTDTNVLNHIRADEHTLSTSNRRDNLLRDKEVHDIIALLPHTSSIQDQADILHYLCMNKGIDFEFEHNGHHVTVRDLIQELYNRACNQRVWWCVRHCAGMLGMQNKSIAQSLIAILAQQKQLTIGLPPAPREHVLTSPITFEQLYNTIVAATGNDPTMVMLTQEILVFLHIFISTEPQLFAGMIRIRVGLIIQVMLGELKRTLQSSDEDTTDHLLNLSPYEIKCLLHIILSGKEFGITEHSTKPPPELADLSKQERDMRIIRNEIKEASTKKLSVHLNWGDHPSEDDDDDDVGKHGQWIRRRRLDGALNRVPVRFYGQVWQTLEKCKGIKIADYILYNSLTQEMTQEEIKFALRVEEALNRVPFTEYRQLIVEACVILTSIALGDNRFHLDEIISIEDIVSTANGIFLQDQLASGGDATKCCASGNPCGSAAGICLHFYDSAPSGRFGTINYFLRALLKLLHVDETSVCSIS</sequence>
<dbReference type="PANTHER" id="PTHR10749">
    <property type="entry name" value="PHOSPHORYLASE B KINASE REGULATORY SUBUNIT"/>
    <property type="match status" value="1"/>
</dbReference>
<dbReference type="GO" id="GO:0005516">
    <property type="term" value="F:calmodulin binding"/>
    <property type="evidence" value="ECO:0007669"/>
    <property type="project" value="UniProtKB-KW"/>
</dbReference>
<dbReference type="UniPathway" id="UPA00163"/>
<comment type="subcellular location">
    <subcellularLocation>
        <location evidence="3">Cell membrane</location>
        <topology evidence="3">Lipid-anchor</topology>
        <orientation evidence="3">Cytoplasmic side</orientation>
    </subcellularLocation>
</comment>
<keyword evidence="7" id="KW-1185">Reference proteome</keyword>
<evidence type="ECO:0000256" key="2">
    <source>
        <dbReference type="PIRSR" id="PIRSR608734-50"/>
    </source>
</evidence>
<keyword evidence="3" id="KW-0321">Glycogen metabolism</keyword>
<dbReference type="Pfam" id="PF00723">
    <property type="entry name" value="Glyco_hydro_15"/>
    <property type="match status" value="1"/>
</dbReference>
<keyword evidence="3" id="KW-0472">Membrane</keyword>
<evidence type="ECO:0000256" key="1">
    <source>
        <dbReference type="ARBA" id="ARBA00023277"/>
    </source>
</evidence>
<dbReference type="Proteomes" id="UP000663870">
    <property type="component" value="Unassembled WGS sequence"/>
</dbReference>
<comment type="function">
    <text evidence="3">Phosphorylase b kinase catalyzes the phosphorylation of serine in certain substrates, including troponin I.</text>
</comment>
<name>A0A813MXL6_9BILA</name>
<comment type="similarity">
    <text evidence="3">Belongs to the phosphorylase b kinase regulatory chain family.</text>
</comment>
<evidence type="ECO:0000313" key="6">
    <source>
        <dbReference type="EMBL" id="CAF0727170.1"/>
    </source>
</evidence>
<evidence type="ECO:0000313" key="7">
    <source>
        <dbReference type="Proteomes" id="UP000663870"/>
    </source>
</evidence>
<dbReference type="AlphaFoldDB" id="A0A813MXL6"/>
<keyword evidence="2 3" id="KW-0449">Lipoprotein</keyword>
<keyword evidence="3" id="KW-1003">Cell membrane</keyword>
<feature type="lipid moiety-binding region" description="S-farnesyl cysteine" evidence="2">
    <location>
        <position position="586"/>
    </location>
</feature>
<reference evidence="6" key="1">
    <citation type="submission" date="2021-02" db="EMBL/GenBank/DDBJ databases">
        <authorList>
            <person name="Nowell W R."/>
        </authorList>
    </citation>
    <scope>NUCLEOTIDE SEQUENCE</scope>
</reference>
<evidence type="ECO:0000259" key="5">
    <source>
        <dbReference type="Pfam" id="PF19292"/>
    </source>
</evidence>
<accession>A0A813MXL6</accession>
<dbReference type="GO" id="GO:0005977">
    <property type="term" value="P:glycogen metabolic process"/>
    <property type="evidence" value="ECO:0007669"/>
    <property type="project" value="UniProtKB-UniPathway"/>
</dbReference>
<keyword evidence="3" id="KW-0112">Calmodulin-binding</keyword>
<evidence type="ECO:0000256" key="3">
    <source>
        <dbReference type="RuleBase" id="RU364123"/>
    </source>
</evidence>
<feature type="domain" description="Phosphorylase b kinase regulatory subunit alpha/beta C-terminal" evidence="5">
    <location>
        <begin position="378"/>
        <end position="522"/>
    </location>
</feature>
<evidence type="ECO:0000259" key="4">
    <source>
        <dbReference type="Pfam" id="PF00723"/>
    </source>
</evidence>
<organism evidence="6 7">
    <name type="scientific">Rotaria sordida</name>
    <dbReference type="NCBI Taxonomy" id="392033"/>
    <lineage>
        <taxon>Eukaryota</taxon>
        <taxon>Metazoa</taxon>
        <taxon>Spiralia</taxon>
        <taxon>Gnathifera</taxon>
        <taxon>Rotifera</taxon>
        <taxon>Eurotatoria</taxon>
        <taxon>Bdelloidea</taxon>
        <taxon>Philodinida</taxon>
        <taxon>Philodinidae</taxon>
        <taxon>Rotaria</taxon>
    </lineage>
</organism>
<gene>
    <name evidence="6" type="ORF">JXQ802_LOCUS209</name>
</gene>
<comment type="pathway">
    <text evidence="3">Glycan biosynthesis; glycogen metabolism.</text>
</comment>
<protein>
    <recommendedName>
        <fullName evidence="3">Phosphorylase b kinase regulatory subunit</fullName>
    </recommendedName>
</protein>
<dbReference type="GO" id="GO:0005886">
    <property type="term" value="C:plasma membrane"/>
    <property type="evidence" value="ECO:0007669"/>
    <property type="project" value="UniProtKB-SubCell"/>
</dbReference>
<keyword evidence="2 3" id="KW-0636">Prenylation</keyword>
<comment type="PTM">
    <text evidence="2">Although the final Cys may be farnesylated, the terminal tripeptide is probably not removed, and the C-terminus is not methylated.</text>
</comment>
<dbReference type="PANTHER" id="PTHR10749:SF7">
    <property type="entry name" value="PHOSPHORYLASE B KINASE REGULATORY SUBUNIT ALPHA-RELATED"/>
    <property type="match status" value="1"/>
</dbReference>
<dbReference type="InterPro" id="IPR008734">
    <property type="entry name" value="PHK_A/B_su"/>
</dbReference>
<feature type="domain" description="GH15-like" evidence="4">
    <location>
        <begin position="106"/>
        <end position="306"/>
    </location>
</feature>
<proteinExistence type="inferred from homology"/>
<comment type="caution">
    <text evidence="6">The sequence shown here is derived from an EMBL/GenBank/DDBJ whole genome shotgun (WGS) entry which is preliminary data.</text>
</comment>
<keyword evidence="1 3" id="KW-0119">Carbohydrate metabolism</keyword>
<dbReference type="InterPro" id="IPR045583">
    <property type="entry name" value="KPBA/B_C"/>
</dbReference>
<dbReference type="EMBL" id="CAJNOL010000003">
    <property type="protein sequence ID" value="CAF0727170.1"/>
    <property type="molecule type" value="Genomic_DNA"/>
</dbReference>
<dbReference type="GO" id="GO:0005964">
    <property type="term" value="C:phosphorylase kinase complex"/>
    <property type="evidence" value="ECO:0007669"/>
    <property type="project" value="TreeGrafter"/>
</dbReference>